<comment type="caution">
    <text evidence="1">The sequence shown here is derived from an EMBL/GenBank/DDBJ whole genome shotgun (WGS) entry which is preliminary data.</text>
</comment>
<reference evidence="1" key="1">
    <citation type="submission" date="2020-05" db="EMBL/GenBank/DDBJ databases">
        <title>Large-scale comparative analyses of tick genomes elucidate their genetic diversity and vector capacities.</title>
        <authorList>
            <person name="Jia N."/>
            <person name="Wang J."/>
            <person name="Shi W."/>
            <person name="Du L."/>
            <person name="Sun Y."/>
            <person name="Zhan W."/>
            <person name="Jiang J."/>
            <person name="Wang Q."/>
            <person name="Zhang B."/>
            <person name="Ji P."/>
            <person name="Sakyi L.B."/>
            <person name="Cui X."/>
            <person name="Yuan T."/>
            <person name="Jiang B."/>
            <person name="Yang W."/>
            <person name="Lam T.T.-Y."/>
            <person name="Chang Q."/>
            <person name="Ding S."/>
            <person name="Wang X."/>
            <person name="Zhu J."/>
            <person name="Ruan X."/>
            <person name="Zhao L."/>
            <person name="Wei J."/>
            <person name="Que T."/>
            <person name="Du C."/>
            <person name="Cheng J."/>
            <person name="Dai P."/>
            <person name="Han X."/>
            <person name="Huang E."/>
            <person name="Gao Y."/>
            <person name="Liu J."/>
            <person name="Shao H."/>
            <person name="Ye R."/>
            <person name="Li L."/>
            <person name="Wei W."/>
            <person name="Wang X."/>
            <person name="Wang C."/>
            <person name="Yang T."/>
            <person name="Huo Q."/>
            <person name="Li W."/>
            <person name="Guo W."/>
            <person name="Chen H."/>
            <person name="Zhou L."/>
            <person name="Ni X."/>
            <person name="Tian J."/>
            <person name="Zhou Y."/>
            <person name="Sheng Y."/>
            <person name="Liu T."/>
            <person name="Pan Y."/>
            <person name="Xia L."/>
            <person name="Li J."/>
            <person name="Zhao F."/>
            <person name="Cao W."/>
        </authorList>
    </citation>
    <scope>NUCLEOTIDE SEQUENCE</scope>
    <source>
        <strain evidence="1">Hyas-2018</strain>
    </source>
</reference>
<evidence type="ECO:0000313" key="2">
    <source>
        <dbReference type="Proteomes" id="UP000821845"/>
    </source>
</evidence>
<accession>A0ACB7T0B2</accession>
<evidence type="ECO:0000313" key="1">
    <source>
        <dbReference type="EMBL" id="KAH6939614.1"/>
    </source>
</evidence>
<protein>
    <submittedName>
        <fullName evidence="1">Uncharacterized protein</fullName>
    </submittedName>
</protein>
<dbReference type="Proteomes" id="UP000821845">
    <property type="component" value="Chromosome 2"/>
</dbReference>
<proteinExistence type="predicted"/>
<dbReference type="EMBL" id="CM023482">
    <property type="protein sequence ID" value="KAH6939614.1"/>
    <property type="molecule type" value="Genomic_DNA"/>
</dbReference>
<sequence>MLSYACCQYVVTRVTLYHSALVDLSRSRSVHAVEHEPCCPDPQFISANDCKAVHYGVCSPLLKLPPFSVRPASPAIIMAPQPPRPQSATSAATELSIDGLDPVQLLAVDLEGKLEALVNSFVAQDKVKTAARKSKTAMASSQASTAKKLGSNHSTGAAGTSSVVPSYGGKQESKPSVKDDLSKKRVKGGNPEEKATSKTNNDKFASDTAPRKVGTVLVTSGTGVTTKKDVTARVTSAGTKVLATDSPATKDLGSSLKTSKSTPAYNSHDNDAAKTQADKPISKTRSLLTVDGHEHSPCSDASTDSEKTEKSPSPTPGSQRKVFKLSPPNVISLVTGAPKPSTPPPPTFTATYVQAVTPSKPTTTTAVDNVTARDPPTSKTSPAKDSTKDPSARVSNHAGGPKEPSPKAPSHQPSKPAPPDSADASKERKILQPSASPTPKPVVAVKPVSGNRNASAATSAAMDYAKSRFQGLPEPKQFEELFKQKPCKNGHVVNDAKSRWESLTSPSSTAEQLWPNSAESSRSSSAPVAIPGSNSNHDLQAPDLDSPLSTSPRRLNSPEAMFLEASSPPSIPHPRLTSSQKQHIRERSLSPTERVHMHVPVRPFLTKGSVAERVLLFERCPERAGLERTPATSKGGKQTVYNAWKQHHGAADTHSGSQFCATIHSAAICPTNSPNVTLCLIEA</sequence>
<keyword evidence="2" id="KW-1185">Reference proteome</keyword>
<gene>
    <name evidence="1" type="ORF">HPB50_019954</name>
</gene>
<name>A0ACB7T0B2_HYAAI</name>
<organism evidence="1 2">
    <name type="scientific">Hyalomma asiaticum</name>
    <name type="common">Tick</name>
    <dbReference type="NCBI Taxonomy" id="266040"/>
    <lineage>
        <taxon>Eukaryota</taxon>
        <taxon>Metazoa</taxon>
        <taxon>Ecdysozoa</taxon>
        <taxon>Arthropoda</taxon>
        <taxon>Chelicerata</taxon>
        <taxon>Arachnida</taxon>
        <taxon>Acari</taxon>
        <taxon>Parasitiformes</taxon>
        <taxon>Ixodida</taxon>
        <taxon>Ixodoidea</taxon>
        <taxon>Ixodidae</taxon>
        <taxon>Hyalomminae</taxon>
        <taxon>Hyalomma</taxon>
    </lineage>
</organism>